<feature type="compositionally biased region" description="Basic and acidic residues" evidence="1">
    <location>
        <begin position="1"/>
        <end position="10"/>
    </location>
</feature>
<dbReference type="EMBL" id="CAMGYJ010000007">
    <property type="protein sequence ID" value="CAI0443623.1"/>
    <property type="molecule type" value="Genomic_DNA"/>
</dbReference>
<feature type="region of interest" description="Disordered" evidence="1">
    <location>
        <begin position="1"/>
        <end position="41"/>
    </location>
</feature>
<dbReference type="Proteomes" id="UP001154282">
    <property type="component" value="Unassembled WGS sequence"/>
</dbReference>
<accession>A0AAV0MDR2</accession>
<name>A0AAV0MDR2_9ROSI</name>
<evidence type="ECO:0000313" key="3">
    <source>
        <dbReference type="Proteomes" id="UP001154282"/>
    </source>
</evidence>
<keyword evidence="3" id="KW-1185">Reference proteome</keyword>
<sequence length="62" mass="6800">MKEKGAHGDKIGSQTRKYGWARSEGRHEASGPPMRPDVENGQCATCRRVGARADQAFNARLT</sequence>
<organism evidence="2 3">
    <name type="scientific">Linum tenue</name>
    <dbReference type="NCBI Taxonomy" id="586396"/>
    <lineage>
        <taxon>Eukaryota</taxon>
        <taxon>Viridiplantae</taxon>
        <taxon>Streptophyta</taxon>
        <taxon>Embryophyta</taxon>
        <taxon>Tracheophyta</taxon>
        <taxon>Spermatophyta</taxon>
        <taxon>Magnoliopsida</taxon>
        <taxon>eudicotyledons</taxon>
        <taxon>Gunneridae</taxon>
        <taxon>Pentapetalae</taxon>
        <taxon>rosids</taxon>
        <taxon>fabids</taxon>
        <taxon>Malpighiales</taxon>
        <taxon>Linaceae</taxon>
        <taxon>Linum</taxon>
    </lineage>
</organism>
<proteinExistence type="predicted"/>
<evidence type="ECO:0000256" key="1">
    <source>
        <dbReference type="SAM" id="MobiDB-lite"/>
    </source>
</evidence>
<dbReference type="AlphaFoldDB" id="A0AAV0MDR2"/>
<evidence type="ECO:0000313" key="2">
    <source>
        <dbReference type="EMBL" id="CAI0443623.1"/>
    </source>
</evidence>
<comment type="caution">
    <text evidence="2">The sequence shown here is derived from an EMBL/GenBank/DDBJ whole genome shotgun (WGS) entry which is preliminary data.</text>
</comment>
<reference evidence="2" key="1">
    <citation type="submission" date="2022-08" db="EMBL/GenBank/DDBJ databases">
        <authorList>
            <person name="Gutierrez-Valencia J."/>
        </authorList>
    </citation>
    <scope>NUCLEOTIDE SEQUENCE</scope>
</reference>
<gene>
    <name evidence="2" type="ORF">LITE_LOCUS27752</name>
</gene>
<protein>
    <submittedName>
        <fullName evidence="2">Uncharacterized protein</fullName>
    </submittedName>
</protein>